<sequence>MGDRSMRNTLKLSFRSALLGAMGAAALVVGTAAQAQTVSTGGNGAPNLTPEQVATLQHDMDTALHYHLAPNVLPRLTTALKEIQAAGIQPPSRFGMSLDQQIALVQQVPGLEPILQKNGFSAHDFVMSLTCVGLTGSLMNVPANPSNTKMPQPEPANVAILKSNPQDLQNLVTVLRSAHQSGGALSH</sequence>
<dbReference type="Proteomes" id="UP000018454">
    <property type="component" value="Unassembled WGS sequence"/>
</dbReference>
<name>F1YV82_9PROT</name>
<comment type="caution">
    <text evidence="2">The sequence shown here is derived from an EMBL/GenBank/DDBJ whole genome shotgun (WGS) entry which is preliminary data.</text>
</comment>
<feature type="signal peptide" evidence="1">
    <location>
        <begin position="1"/>
        <end position="35"/>
    </location>
</feature>
<protein>
    <submittedName>
        <fullName evidence="2">Uncharacterized protein</fullName>
    </submittedName>
</protein>
<evidence type="ECO:0000313" key="3">
    <source>
        <dbReference type="Proteomes" id="UP000018454"/>
    </source>
</evidence>
<keyword evidence="1" id="KW-0732">Signal</keyword>
<accession>F1YV82</accession>
<dbReference type="EMBL" id="AEUP01000030">
    <property type="protein sequence ID" value="EGE47187.1"/>
    <property type="molecule type" value="Genomic_DNA"/>
</dbReference>
<organism evidence="2 3">
    <name type="scientific">Acetobacter pomorum DM001</name>
    <dbReference type="NCBI Taxonomy" id="945681"/>
    <lineage>
        <taxon>Bacteria</taxon>
        <taxon>Pseudomonadati</taxon>
        <taxon>Pseudomonadota</taxon>
        <taxon>Alphaproteobacteria</taxon>
        <taxon>Acetobacterales</taxon>
        <taxon>Acetobacteraceae</taxon>
        <taxon>Acetobacter</taxon>
    </lineage>
</organism>
<evidence type="ECO:0000313" key="2">
    <source>
        <dbReference type="EMBL" id="EGE47187.1"/>
    </source>
</evidence>
<evidence type="ECO:0000256" key="1">
    <source>
        <dbReference type="SAM" id="SignalP"/>
    </source>
</evidence>
<gene>
    <name evidence="2" type="ORF">APO_1869</name>
</gene>
<reference evidence="2 3" key="1">
    <citation type="journal article" date="2011" name="Science">
        <title>Drosophila microbiome modulates host developmental and metabolic homeostasis via insulin signaling.</title>
        <authorList>
            <person name="Shin S.C."/>
            <person name="Kim S.H."/>
            <person name="You H."/>
            <person name="Kim B."/>
            <person name="Kim A.C."/>
            <person name="Lee K.A."/>
            <person name="Yoon J.H."/>
            <person name="Ryu J.H."/>
            <person name="Lee W.J."/>
        </authorList>
    </citation>
    <scope>NUCLEOTIDE SEQUENCE [LARGE SCALE GENOMIC DNA]</scope>
    <source>
        <strain evidence="2 3">DM001</strain>
    </source>
</reference>
<dbReference type="AlphaFoldDB" id="F1YV82"/>
<feature type="chain" id="PRO_5003273863" evidence="1">
    <location>
        <begin position="36"/>
        <end position="187"/>
    </location>
</feature>
<proteinExistence type="predicted"/>